<dbReference type="InterPro" id="IPR029058">
    <property type="entry name" value="AB_hydrolase_fold"/>
</dbReference>
<feature type="domain" description="Thioesterase" evidence="2">
    <location>
        <begin position="19"/>
        <end position="229"/>
    </location>
</feature>
<keyword evidence="4" id="KW-1185">Reference proteome</keyword>
<protein>
    <submittedName>
        <fullName evidence="3">Thioesterase</fullName>
    </submittedName>
</protein>
<dbReference type="Proteomes" id="UP000620224">
    <property type="component" value="Unassembled WGS sequence"/>
</dbReference>
<accession>A0A918IRW4</accession>
<evidence type="ECO:0000256" key="1">
    <source>
        <dbReference type="ARBA" id="ARBA00007169"/>
    </source>
</evidence>
<dbReference type="InterPro" id="IPR001031">
    <property type="entry name" value="Thioesterase"/>
</dbReference>
<reference evidence="3" key="2">
    <citation type="submission" date="2020-09" db="EMBL/GenBank/DDBJ databases">
        <authorList>
            <person name="Sun Q."/>
            <person name="Ohkuma M."/>
        </authorList>
    </citation>
    <scope>NUCLEOTIDE SEQUENCE</scope>
    <source>
        <strain evidence="3">JCM 4490</strain>
    </source>
</reference>
<dbReference type="PROSITE" id="PS51257">
    <property type="entry name" value="PROKAR_LIPOPROTEIN"/>
    <property type="match status" value="1"/>
</dbReference>
<dbReference type="SUPFAM" id="SSF53474">
    <property type="entry name" value="alpha/beta-Hydrolases"/>
    <property type="match status" value="1"/>
</dbReference>
<dbReference type="PANTHER" id="PTHR11487">
    <property type="entry name" value="THIOESTERASE"/>
    <property type="match status" value="1"/>
</dbReference>
<comment type="caution">
    <text evidence="3">The sequence shown here is derived from an EMBL/GenBank/DDBJ whole genome shotgun (WGS) entry which is preliminary data.</text>
</comment>
<organism evidence="3 4">
    <name type="scientific">Streptomyces lucensis JCM 4490</name>
    <dbReference type="NCBI Taxonomy" id="1306176"/>
    <lineage>
        <taxon>Bacteria</taxon>
        <taxon>Bacillati</taxon>
        <taxon>Actinomycetota</taxon>
        <taxon>Actinomycetes</taxon>
        <taxon>Kitasatosporales</taxon>
        <taxon>Streptomycetaceae</taxon>
        <taxon>Streptomyces</taxon>
    </lineage>
</organism>
<comment type="similarity">
    <text evidence="1">Belongs to the thioesterase family.</text>
</comment>
<dbReference type="Pfam" id="PF00975">
    <property type="entry name" value="Thioesterase"/>
    <property type="match status" value="1"/>
</dbReference>
<dbReference type="RefSeq" id="WP_190012600.1">
    <property type="nucleotide sequence ID" value="NZ_BMUE01000001.1"/>
</dbReference>
<dbReference type="PANTHER" id="PTHR11487:SF0">
    <property type="entry name" value="S-ACYL FATTY ACID SYNTHASE THIOESTERASE, MEDIUM CHAIN"/>
    <property type="match status" value="1"/>
</dbReference>
<dbReference type="AlphaFoldDB" id="A0A918IRW4"/>
<dbReference type="GO" id="GO:0008610">
    <property type="term" value="P:lipid biosynthetic process"/>
    <property type="evidence" value="ECO:0007669"/>
    <property type="project" value="TreeGrafter"/>
</dbReference>
<dbReference type="EMBL" id="BMUE01000001">
    <property type="protein sequence ID" value="GGW28849.1"/>
    <property type="molecule type" value="Genomic_DNA"/>
</dbReference>
<dbReference type="Gene3D" id="3.40.50.1820">
    <property type="entry name" value="alpha/beta hydrolase"/>
    <property type="match status" value="1"/>
</dbReference>
<dbReference type="InterPro" id="IPR012223">
    <property type="entry name" value="TEII"/>
</dbReference>
<gene>
    <name evidence="3" type="ORF">GCM10010503_00340</name>
</gene>
<sequence length="244" mass="25880">MSYLRSFTEAEEGAAATAVVFPQAGAGCLRLRATALALPPGTHLLGVQLPGREDRLADPAAGSLAEVVDRISAELRAYARRRPLVLLGVSLGALIAYEVARRMESAGIPARSLVVAAARSPEHFSAFLAADPPQAELTDLLHPSVRESAFARYALVPLRADLRLAAGYRAPSRPLARTPLRSVSGRRDTVVTAAQMTRWREAAADYQGHQVIDADHHAFMDPDALVGMLGDAVPGAAHDPAVRG</sequence>
<evidence type="ECO:0000259" key="2">
    <source>
        <dbReference type="Pfam" id="PF00975"/>
    </source>
</evidence>
<proteinExistence type="inferred from homology"/>
<evidence type="ECO:0000313" key="4">
    <source>
        <dbReference type="Proteomes" id="UP000620224"/>
    </source>
</evidence>
<reference evidence="3" key="1">
    <citation type="journal article" date="2014" name="Int. J. Syst. Evol. Microbiol.">
        <title>Complete genome sequence of Corynebacterium casei LMG S-19264T (=DSM 44701T), isolated from a smear-ripened cheese.</title>
        <authorList>
            <consortium name="US DOE Joint Genome Institute (JGI-PGF)"/>
            <person name="Walter F."/>
            <person name="Albersmeier A."/>
            <person name="Kalinowski J."/>
            <person name="Ruckert C."/>
        </authorList>
    </citation>
    <scope>NUCLEOTIDE SEQUENCE</scope>
    <source>
        <strain evidence="3">JCM 4490</strain>
    </source>
</reference>
<name>A0A918IRW4_9ACTN</name>
<evidence type="ECO:0000313" key="3">
    <source>
        <dbReference type="EMBL" id="GGW28849.1"/>
    </source>
</evidence>